<accession>A0ABD3RB94</accession>
<feature type="compositionally biased region" description="Polar residues" evidence="2">
    <location>
        <begin position="225"/>
        <end position="239"/>
    </location>
</feature>
<dbReference type="Gene3D" id="1.10.287.110">
    <property type="entry name" value="DnaJ domain"/>
    <property type="match status" value="1"/>
</dbReference>
<dbReference type="PANTHER" id="PTHR44145">
    <property type="entry name" value="DNAJ HOMOLOG SUBFAMILY A MEMBER 3, MITOCHONDRIAL"/>
    <property type="match status" value="1"/>
</dbReference>
<feature type="compositionally biased region" description="Basic residues" evidence="2">
    <location>
        <begin position="303"/>
        <end position="318"/>
    </location>
</feature>
<dbReference type="PROSITE" id="PS50076">
    <property type="entry name" value="DNAJ_2"/>
    <property type="match status" value="1"/>
</dbReference>
<keyword evidence="3" id="KW-0812">Transmembrane</keyword>
<evidence type="ECO:0000256" key="2">
    <source>
        <dbReference type="SAM" id="MobiDB-lite"/>
    </source>
</evidence>
<comment type="caution">
    <text evidence="5">The sequence shown here is derived from an EMBL/GenBank/DDBJ whole genome shotgun (WGS) entry which is preliminary data.</text>
</comment>
<feature type="region of interest" description="Disordered" evidence="2">
    <location>
        <begin position="199"/>
        <end position="327"/>
    </location>
</feature>
<dbReference type="PANTHER" id="PTHR44145:SF3">
    <property type="entry name" value="DNAJ HOMOLOG SUBFAMILY A MEMBER 3, MITOCHONDRIAL"/>
    <property type="match status" value="1"/>
</dbReference>
<evidence type="ECO:0000256" key="1">
    <source>
        <dbReference type="ARBA" id="ARBA00023186"/>
    </source>
</evidence>
<feature type="transmembrane region" description="Helical" evidence="3">
    <location>
        <begin position="644"/>
        <end position="667"/>
    </location>
</feature>
<feature type="region of interest" description="Disordered" evidence="2">
    <location>
        <begin position="113"/>
        <end position="132"/>
    </location>
</feature>
<dbReference type="Pfam" id="PF00226">
    <property type="entry name" value="DnaJ"/>
    <property type="match status" value="1"/>
</dbReference>
<dbReference type="Proteomes" id="UP001530377">
    <property type="component" value="Unassembled WGS sequence"/>
</dbReference>
<evidence type="ECO:0000313" key="5">
    <source>
        <dbReference type="EMBL" id="KAL3810088.1"/>
    </source>
</evidence>
<dbReference type="EMBL" id="JALLPB020000353">
    <property type="protein sequence ID" value="KAL3810088.1"/>
    <property type="molecule type" value="Genomic_DNA"/>
</dbReference>
<feature type="region of interest" description="Disordered" evidence="2">
    <location>
        <begin position="359"/>
        <end position="429"/>
    </location>
</feature>
<protein>
    <recommendedName>
        <fullName evidence="4">J domain-containing protein</fullName>
    </recommendedName>
</protein>
<dbReference type="InterPro" id="IPR018253">
    <property type="entry name" value="DnaJ_domain_CS"/>
</dbReference>
<feature type="domain" description="J" evidence="4">
    <location>
        <begin position="1"/>
        <end position="57"/>
    </location>
</feature>
<evidence type="ECO:0000313" key="6">
    <source>
        <dbReference type="Proteomes" id="UP001530377"/>
    </source>
</evidence>
<dbReference type="InterPro" id="IPR001623">
    <property type="entry name" value="DnaJ_domain"/>
</dbReference>
<dbReference type="InterPro" id="IPR051938">
    <property type="entry name" value="Apopto_cytoskel_mod"/>
</dbReference>
<feature type="compositionally biased region" description="Low complexity" evidence="2">
    <location>
        <begin position="279"/>
        <end position="300"/>
    </location>
</feature>
<sequence>MAYRKLAKKYHPDANRSPGGGGGKGGDVDTTREFQAINRAYELLFDVEGRKRYDSTLVARENRRSGGAYNNNGGNGSSQYASTVDFVYGSSRSPNAGVVPPPSNVGRPVRPFHRSSTDQFRKPHFSPPSPNTPDYYKTVIENFNRQTPPPPNPPRRAYDARTTTTAPVRTYTNDDNNVINAARMRAKMYDPVNDFIKTKPAATVPAPPPPTKDEKANNAVADASRANTSRHPFQSTSTDQFKRPHVTPQSKNAPDYYRSVIENFNNNNGGRRSPGVGFAKRASSSTSTSTSTRKPITPITPVKGRKHTTTTSTTRRKAPIPPIPLPTRKMYGVGHVFESAQSFGPRDRANDARRPIDDAVAETRPYSQRPTPSYSQTPPRVPADAATPRPPTPSYTSTSRPADRPAAPPISESAAATASSSPSVSPDECDLRRWDEKLEVARSISPRTLLRVLGWPLLRDPPGDDDPEFPVLAVRVCTIALAALSTRHLHLLCGNSPVLAASAITLLVSTCLDRRLGRVAMCGSLAGMSGGHLTPDLSAAIALAGLTSACYEVVIKTGNACRGVGGRLGATAFLATSALANYQGVRFVGRKLRRGLWKSGAGPSTILMSMILYHVLGAVITIFLRESSDDDSVAADPVRASSVVGLLGSLFLTDPTAILSLYGGSFVGMSLPSRLMHGNIASAGKDATSVIRPQTPLSLFGSFAGAGAMAGLFHALTIRHGYWNGGWGGKAGLCAFAGCWAYRGFGNAVDFLRNKKRNEAESPLPMAKQIMGSFMFKNS</sequence>
<dbReference type="SUPFAM" id="SSF46565">
    <property type="entry name" value="Chaperone J-domain"/>
    <property type="match status" value="1"/>
</dbReference>
<feature type="region of interest" description="Disordered" evidence="2">
    <location>
        <begin position="1"/>
        <end position="30"/>
    </location>
</feature>
<evidence type="ECO:0000259" key="4">
    <source>
        <dbReference type="PROSITE" id="PS50076"/>
    </source>
</evidence>
<organism evidence="5 6">
    <name type="scientific">Cyclostephanos tholiformis</name>
    <dbReference type="NCBI Taxonomy" id="382380"/>
    <lineage>
        <taxon>Eukaryota</taxon>
        <taxon>Sar</taxon>
        <taxon>Stramenopiles</taxon>
        <taxon>Ochrophyta</taxon>
        <taxon>Bacillariophyta</taxon>
        <taxon>Coscinodiscophyceae</taxon>
        <taxon>Thalassiosirophycidae</taxon>
        <taxon>Stephanodiscales</taxon>
        <taxon>Stephanodiscaceae</taxon>
        <taxon>Cyclostephanos</taxon>
    </lineage>
</organism>
<dbReference type="PROSITE" id="PS00636">
    <property type="entry name" value="DNAJ_1"/>
    <property type="match status" value="1"/>
</dbReference>
<keyword evidence="6" id="KW-1185">Reference proteome</keyword>
<dbReference type="InterPro" id="IPR036869">
    <property type="entry name" value="J_dom_sf"/>
</dbReference>
<dbReference type="CDD" id="cd06257">
    <property type="entry name" value="DnaJ"/>
    <property type="match status" value="1"/>
</dbReference>
<keyword evidence="3" id="KW-1133">Transmembrane helix</keyword>
<feature type="transmembrane region" description="Helical" evidence="3">
    <location>
        <begin position="600"/>
        <end position="624"/>
    </location>
</feature>
<name>A0ABD3RB94_9STRA</name>
<reference evidence="5 6" key="1">
    <citation type="submission" date="2024-10" db="EMBL/GenBank/DDBJ databases">
        <title>Updated reference genomes for cyclostephanoid diatoms.</title>
        <authorList>
            <person name="Roberts W.R."/>
            <person name="Alverson A.J."/>
        </authorList>
    </citation>
    <scope>NUCLEOTIDE SEQUENCE [LARGE SCALE GENOMIC DNA]</scope>
    <source>
        <strain evidence="5 6">AJA228-03</strain>
    </source>
</reference>
<feature type="compositionally biased region" description="Low complexity" evidence="2">
    <location>
        <begin position="409"/>
        <end position="426"/>
    </location>
</feature>
<dbReference type="AlphaFoldDB" id="A0ABD3RB94"/>
<proteinExistence type="predicted"/>
<keyword evidence="1" id="KW-0143">Chaperone</keyword>
<evidence type="ECO:0000256" key="3">
    <source>
        <dbReference type="SAM" id="Phobius"/>
    </source>
</evidence>
<keyword evidence="3" id="KW-0472">Membrane</keyword>
<gene>
    <name evidence="5" type="ORF">ACHAXA_003061</name>
</gene>
<dbReference type="PRINTS" id="PR00625">
    <property type="entry name" value="JDOMAIN"/>
</dbReference>
<feature type="compositionally biased region" description="Polar residues" evidence="2">
    <location>
        <begin position="365"/>
        <end position="376"/>
    </location>
</feature>